<evidence type="ECO:0000313" key="11">
    <source>
        <dbReference type="Proteomes" id="UP000284767"/>
    </source>
</evidence>
<evidence type="ECO:0000313" key="10">
    <source>
        <dbReference type="Proteomes" id="UP000253594"/>
    </source>
</evidence>
<proteinExistence type="predicted"/>
<name>A0A069Q6T7_PSEAI</name>
<dbReference type="EMBL" id="CVVU01000256">
    <property type="protein sequence ID" value="CRP95375.1"/>
    <property type="molecule type" value="Genomic_DNA"/>
</dbReference>
<dbReference type="eggNOG" id="ENOG503358K">
    <property type="taxonomic scope" value="Bacteria"/>
</dbReference>
<evidence type="ECO:0000313" key="3">
    <source>
        <dbReference type="EMBL" id="MZZ11711.1"/>
    </source>
</evidence>
<dbReference type="Proteomes" id="UP000433532">
    <property type="component" value="Unassembled WGS sequence"/>
</dbReference>
<evidence type="ECO:0000313" key="2">
    <source>
        <dbReference type="EMBL" id="MUI36792.1"/>
    </source>
</evidence>
<gene>
    <name evidence="4" type="ORF">CAZ10_06870</name>
    <name evidence="5" type="ORF">DT376_09040</name>
    <name evidence="2" type="ORF">GNQ48_17440</name>
    <name evidence="3" type="ORF">GUL26_05595</name>
    <name evidence="6" type="ORF">IPC1295_19910</name>
    <name evidence="7" type="ORF">L4V69_25245</name>
    <name evidence="1" type="ORF">PAERUG_P19_London_7_VIM_2_05_10_06143</name>
</gene>
<dbReference type="AlphaFoldDB" id="A0A069Q6T7"/>
<reference evidence="6 11" key="6">
    <citation type="submission" date="2019-01" db="EMBL/GenBank/DDBJ databases">
        <title>The Pseudomonas aeruginosa pan-genome provides new insights on its population structure, horizontal gene transfer and pathogenicity.</title>
        <authorList>
            <person name="Freschi L."/>
            <person name="Vincent A.T."/>
            <person name="Jeukens J."/>
            <person name="Emond-Rheault J.-G."/>
            <person name="Kukavica-Ibrulj I."/>
            <person name="Dupont M.-J."/>
            <person name="Charette S.J."/>
            <person name="Boyle B."/>
            <person name="Levesque R.C."/>
        </authorList>
    </citation>
    <scope>NUCLEOTIDE SEQUENCE [LARGE SCALE GENOMIC DNA]</scope>
    <source>
        <strain evidence="6 11">PA-W36</strain>
    </source>
</reference>
<reference evidence="7" key="9">
    <citation type="submission" date="2023-06" db="EMBL/GenBank/DDBJ databases">
        <authorList>
            <consortium name="Clinical and Environmental Microbiology Branch: Whole genome sequencing antimicrobial resistance pathogens in the healthcare setting"/>
        </authorList>
    </citation>
    <scope>NUCLEOTIDE SEQUENCE</scope>
    <source>
        <strain evidence="7">2021CK-01020</strain>
    </source>
</reference>
<reference evidence="8" key="2">
    <citation type="submission" date="2015-06" db="EMBL/GenBank/DDBJ databases">
        <authorList>
            <person name="Radhakrishnan Rajesh"/>
            <person name="Underwood Anthony"/>
            <person name="Al-Shahib Ali"/>
        </authorList>
    </citation>
    <scope>NUCLEOTIDE SEQUENCE [LARGE SCALE GENOMIC DNA]</scope>
    <source>
        <strain evidence="8">P19_London_7_VIM_2_05_10</strain>
    </source>
</reference>
<reference evidence="1" key="1">
    <citation type="submission" date="2015-06" db="EMBL/GenBank/DDBJ databases">
        <authorList>
            <person name="Radhakrishnan R."/>
            <person name="Underwood A."/>
            <person name="Al-Shahib A."/>
        </authorList>
    </citation>
    <scope>NUCLEOTIDE SEQUENCE</scope>
    <source>
        <strain evidence="1">P19_London_7_VIM_2_05_10</strain>
    </source>
</reference>
<dbReference type="Proteomes" id="UP000284767">
    <property type="component" value="Unassembled WGS sequence"/>
</dbReference>
<dbReference type="EMBL" id="NFFZ01000003">
    <property type="protein sequence ID" value="OTI63937.1"/>
    <property type="molecule type" value="Genomic_DNA"/>
</dbReference>
<evidence type="ECO:0000313" key="5">
    <source>
        <dbReference type="EMBL" id="RCI75173.1"/>
    </source>
</evidence>
<organism evidence="5 10">
    <name type="scientific">Pseudomonas aeruginosa</name>
    <dbReference type="NCBI Taxonomy" id="287"/>
    <lineage>
        <taxon>Bacteria</taxon>
        <taxon>Pseudomonadati</taxon>
        <taxon>Pseudomonadota</taxon>
        <taxon>Gammaproteobacteria</taxon>
        <taxon>Pseudomonadales</taxon>
        <taxon>Pseudomonadaceae</taxon>
        <taxon>Pseudomonas</taxon>
    </lineage>
</organism>
<dbReference type="EMBL" id="QORE01000219">
    <property type="protein sequence ID" value="RCI75173.1"/>
    <property type="molecule type" value="Genomic_DNA"/>
</dbReference>
<dbReference type="OMA" id="RNIWWFD"/>
<evidence type="ECO:0000313" key="4">
    <source>
        <dbReference type="EMBL" id="OTI63937.1"/>
    </source>
</evidence>
<dbReference type="RefSeq" id="WP_003082252.1">
    <property type="nucleotide sequence ID" value="NZ_AP014622.1"/>
</dbReference>
<evidence type="ECO:0000313" key="8">
    <source>
        <dbReference type="Proteomes" id="UP000045039"/>
    </source>
</evidence>
<dbReference type="EMBL" id="WXZT01000003">
    <property type="protein sequence ID" value="MZZ11711.1"/>
    <property type="molecule type" value="Genomic_DNA"/>
</dbReference>
<evidence type="ECO:0000313" key="6">
    <source>
        <dbReference type="EMBL" id="RPM12158.1"/>
    </source>
</evidence>
<dbReference type="Proteomes" id="UP000045039">
    <property type="component" value="Unassembled WGS sequence"/>
</dbReference>
<evidence type="ECO:0000313" key="12">
    <source>
        <dbReference type="Proteomes" id="UP000433532"/>
    </source>
</evidence>
<dbReference type="EMBL" id="WOAD01000014">
    <property type="protein sequence ID" value="MUI36792.1"/>
    <property type="molecule type" value="Genomic_DNA"/>
</dbReference>
<evidence type="ECO:0000313" key="7">
    <source>
        <dbReference type="EMBL" id="WOS75805.1"/>
    </source>
</evidence>
<evidence type="ECO:0000313" key="1">
    <source>
        <dbReference type="EMBL" id="CRP95375.1"/>
    </source>
</evidence>
<dbReference type="KEGG" id="paeb:NCGM1900_1480"/>
<reference evidence="5 10" key="5">
    <citation type="submission" date="2018-07" db="EMBL/GenBank/DDBJ databases">
        <title>Mechanisms of high-level aminoglycoside resistance among Gram-negative pathogens in Brazil.</title>
        <authorList>
            <person name="Ballaben A.S."/>
            <person name="Darini A.L.C."/>
            <person name="Doi Y."/>
        </authorList>
    </citation>
    <scope>NUCLEOTIDE SEQUENCE [LARGE SCALE GENOMIC DNA]</scope>
    <source>
        <strain evidence="5 10">B2-305</strain>
    </source>
</reference>
<dbReference type="EMBL" id="NSNE01000012">
    <property type="protein sequence ID" value="RPM12158.1"/>
    <property type="molecule type" value="Genomic_DNA"/>
</dbReference>
<reference evidence="3" key="8">
    <citation type="submission" date="2020-01" db="EMBL/GenBank/DDBJ databases">
        <title>Bacteria Cultured from War Wounds Associated with the Conflict in Eastern Ukraine.</title>
        <authorList>
            <person name="Snesrud E."/>
            <person name="Galac M.R."/>
            <person name="Mc Gann P."/>
            <person name="Valentine K."/>
            <person name="Viacheslav K."/>
        </authorList>
    </citation>
    <scope>NUCLEOTIDE SEQUENCE</scope>
    <source>
        <strain evidence="3">VNMU148</strain>
    </source>
</reference>
<reference evidence="2 12" key="7">
    <citation type="submission" date="2019-11" db="EMBL/GenBank/DDBJ databases">
        <title>Genomes of ocular Pseudomonas aeruginosa isolates.</title>
        <authorList>
            <person name="Khan M."/>
            <person name="Rice S.A."/>
            <person name="Willcox M.D.P."/>
            <person name="Stapleton F."/>
        </authorList>
    </citation>
    <scope>NUCLEOTIDE SEQUENCE [LARGE SCALE GENOMIC DNA]</scope>
    <source>
        <strain evidence="2 12">PA221</strain>
    </source>
</reference>
<reference evidence="6 11" key="4">
    <citation type="submission" date="2017-08" db="EMBL/GenBank/DDBJ databases">
        <authorList>
            <person name="Feschi L."/>
            <person name="Jeukens J."/>
            <person name="Emond-Rheault J.-G."/>
            <person name="Kukavica-Ibrulj I."/>
            <person name="Boyle B."/>
            <person name="Levesque R.C."/>
        </authorList>
    </citation>
    <scope>NUCLEOTIDE SEQUENCE [LARGE SCALE GENOMIC DNA]</scope>
    <source>
        <strain evidence="6 11">PA-W36</strain>
    </source>
</reference>
<dbReference type="EMBL" id="CP136986">
    <property type="protein sequence ID" value="WOS75805.1"/>
    <property type="molecule type" value="Genomic_DNA"/>
</dbReference>
<reference evidence="7" key="10">
    <citation type="submission" date="2023-10" db="EMBL/GenBank/DDBJ databases">
        <title>Pathogen: clinical or host-associated sample.</title>
        <authorList>
            <person name="Hergert J."/>
            <person name="Casey R."/>
            <person name="Wagner J."/>
            <person name="Young E.L."/>
            <person name="Oakeson K.F."/>
        </authorList>
    </citation>
    <scope>NUCLEOTIDE SEQUENCE</scope>
    <source>
        <strain evidence="7">2021CK-01020</strain>
    </source>
</reference>
<dbReference type="Proteomes" id="UP000194857">
    <property type="component" value="Unassembled WGS sequence"/>
</dbReference>
<dbReference type="Proteomes" id="UP001297540">
    <property type="component" value="Chromosome"/>
</dbReference>
<evidence type="ECO:0000313" key="9">
    <source>
        <dbReference type="Proteomes" id="UP000194857"/>
    </source>
</evidence>
<reference evidence="4 9" key="3">
    <citation type="submission" date="2017-05" db="EMBL/GenBank/DDBJ databases">
        <authorList>
            <person name="Song R."/>
            <person name="Chenine A.L."/>
            <person name="Ruprecht R.M."/>
        </authorList>
    </citation>
    <scope>NUCLEOTIDE SEQUENCE [LARGE SCALE GENOMIC DNA]</scope>
    <source>
        <strain evidence="4 9">S567_C10_BS</strain>
    </source>
</reference>
<sequence>MKLDKAAAIAQLNQALGMSVLDAGNTLLARFNKSKNVWWFDIPLSQLKAGKFLNLLLANPAGDAVEHLKVPTGFLRQQQDSLELRDKNARRPTLSLELSADPGKRLRDVRPGGAGLDFAPFLQP</sequence>
<accession>A0A069Q6T7</accession>
<dbReference type="Proteomes" id="UP000644192">
    <property type="component" value="Unassembled WGS sequence"/>
</dbReference>
<dbReference type="Proteomes" id="UP000253594">
    <property type="component" value="Unassembled WGS sequence"/>
</dbReference>
<protein>
    <submittedName>
        <fullName evidence="5">Uncharacterized protein</fullName>
    </submittedName>
</protein>